<name>A0ABZ1E5B9_9RHOB</name>
<evidence type="ECO:0000256" key="2">
    <source>
        <dbReference type="ARBA" id="ARBA00022679"/>
    </source>
</evidence>
<gene>
    <name evidence="8" type="ORF">RPE78_15815</name>
</gene>
<evidence type="ECO:0000256" key="5">
    <source>
        <dbReference type="ARBA" id="ARBA00023034"/>
    </source>
</evidence>
<evidence type="ECO:0000313" key="9">
    <source>
        <dbReference type="Proteomes" id="UP001623290"/>
    </source>
</evidence>
<reference evidence="8 9" key="1">
    <citation type="submission" date="2023-09" db="EMBL/GenBank/DDBJ databases">
        <title>Thioclava shenzhenensis sp. nov., a multidrug resistant bacteria-antagonizing species isolated from coastal seawater.</title>
        <authorList>
            <person name="Long M."/>
        </authorList>
    </citation>
    <scope>NUCLEOTIDE SEQUENCE [LARGE SCALE GENOMIC DNA]</scope>
    <source>
        <strain evidence="8 9">FTW29</strain>
        <plasmid evidence="8 9">unnamed1</plasmid>
    </source>
</reference>
<keyword evidence="3" id="KW-0812">Transmembrane</keyword>
<dbReference type="InterPro" id="IPR005331">
    <property type="entry name" value="Sulfotransferase"/>
</dbReference>
<proteinExistence type="predicted"/>
<dbReference type="EMBL" id="CP135444">
    <property type="protein sequence ID" value="WRY35304.1"/>
    <property type="molecule type" value="Genomic_DNA"/>
</dbReference>
<keyword evidence="7" id="KW-0325">Glycoprotein</keyword>
<evidence type="ECO:0000256" key="7">
    <source>
        <dbReference type="ARBA" id="ARBA00023180"/>
    </source>
</evidence>
<dbReference type="InterPro" id="IPR018011">
    <property type="entry name" value="Carb_sulfotrans_8-10"/>
</dbReference>
<accession>A0ABZ1E5B9</accession>
<organism evidence="8 9">
    <name type="scientific">Thioclava litoralis</name>
    <dbReference type="NCBI Taxonomy" id="3076557"/>
    <lineage>
        <taxon>Bacteria</taxon>
        <taxon>Pseudomonadati</taxon>
        <taxon>Pseudomonadota</taxon>
        <taxon>Alphaproteobacteria</taxon>
        <taxon>Rhodobacterales</taxon>
        <taxon>Paracoccaceae</taxon>
        <taxon>Thioclava</taxon>
    </lineage>
</organism>
<keyword evidence="8" id="KW-0614">Plasmid</keyword>
<geneLocation type="plasmid" evidence="8 9">
    <name>unnamed1</name>
</geneLocation>
<sequence>MTLTTQKTAPSVPPELLRAAFQLFLQRDPNPQARNQFADFGALIGALFGSKEFLASAQAQKTNLPWPERQYFIARDLGILYCPIGKNACSFFKRAMVTLAQHPARAVLDRSIHQLTDHICTGLQLSDYSETEIDAIWRDPDLYSFAILRDPLRRLLSAYIEKFVVNRLDAANLRYHTGPVIEAVQKAQGLETPDYHRGIRFRDFVNHILSQPPEQLDPHWRPQHLYLGAHRWSALYDFDHLDRAVQDLEQMSGIELKRPPVNRSGSGVGQAHFGADQLLPEVLDKLPMIEAESFFPDEIRAKIRQYYAQDVALMAQTR</sequence>
<keyword evidence="6" id="KW-0472">Membrane</keyword>
<dbReference type="Proteomes" id="UP001623290">
    <property type="component" value="Plasmid unnamed1"/>
</dbReference>
<evidence type="ECO:0000256" key="1">
    <source>
        <dbReference type="ARBA" id="ARBA00004323"/>
    </source>
</evidence>
<keyword evidence="2" id="KW-0808">Transferase</keyword>
<evidence type="ECO:0000256" key="4">
    <source>
        <dbReference type="ARBA" id="ARBA00022989"/>
    </source>
</evidence>
<evidence type="ECO:0000256" key="3">
    <source>
        <dbReference type="ARBA" id="ARBA00022692"/>
    </source>
</evidence>
<keyword evidence="9" id="KW-1185">Reference proteome</keyword>
<keyword evidence="4" id="KW-1133">Transmembrane helix</keyword>
<dbReference type="PANTHER" id="PTHR12137:SF54">
    <property type="entry name" value="CARBOHYDRATE SULFOTRANSFERASE"/>
    <property type="match status" value="1"/>
</dbReference>
<evidence type="ECO:0000256" key="6">
    <source>
        <dbReference type="ARBA" id="ARBA00023136"/>
    </source>
</evidence>
<comment type="subcellular location">
    <subcellularLocation>
        <location evidence="1">Golgi apparatus membrane</location>
        <topology evidence="1">Single-pass type II membrane protein</topology>
    </subcellularLocation>
</comment>
<keyword evidence="5" id="KW-0333">Golgi apparatus</keyword>
<protein>
    <submittedName>
        <fullName evidence="8">Sulfotransferase family 2 domain-containing protein</fullName>
    </submittedName>
</protein>
<dbReference type="RefSeq" id="WP_330647077.1">
    <property type="nucleotide sequence ID" value="NZ_CP135444.1"/>
</dbReference>
<dbReference type="PANTHER" id="PTHR12137">
    <property type="entry name" value="CARBOHYDRATE SULFOTRANSFERASE"/>
    <property type="match status" value="1"/>
</dbReference>
<dbReference type="Pfam" id="PF03567">
    <property type="entry name" value="Sulfotransfer_2"/>
    <property type="match status" value="1"/>
</dbReference>
<evidence type="ECO:0000313" key="8">
    <source>
        <dbReference type="EMBL" id="WRY35304.1"/>
    </source>
</evidence>